<sequence>MAEPSGTGPRHPAGRILLSSPYGQSTGIGEVKEVQREVTCWTDQSVAALQDALDDADWDMFRCSSDDINVLTEAVVGFVGKLADDTVKKNNQNDFSDERYRAAAYNVGLANW</sequence>
<accession>A0AAE0QYJ4</accession>
<dbReference type="Proteomes" id="UP001274896">
    <property type="component" value="Unassembled WGS sequence"/>
</dbReference>
<evidence type="ECO:0000313" key="2">
    <source>
        <dbReference type="EMBL" id="KAK3537412.1"/>
    </source>
</evidence>
<dbReference type="EMBL" id="JAUCMX010000008">
    <property type="protein sequence ID" value="KAK3537412.1"/>
    <property type="molecule type" value="Genomic_DNA"/>
</dbReference>
<evidence type="ECO:0000256" key="1">
    <source>
        <dbReference type="SAM" id="MobiDB-lite"/>
    </source>
</evidence>
<reference evidence="2" key="1">
    <citation type="submission" date="2023-06" db="EMBL/GenBank/DDBJ databases">
        <title>Male Hemibagrus guttatus genome.</title>
        <authorList>
            <person name="Bian C."/>
        </authorList>
    </citation>
    <scope>NUCLEOTIDE SEQUENCE</scope>
    <source>
        <strain evidence="2">Male_cb2023</strain>
        <tissue evidence="2">Muscle</tissue>
    </source>
</reference>
<proteinExistence type="predicted"/>
<evidence type="ECO:0000313" key="3">
    <source>
        <dbReference type="Proteomes" id="UP001274896"/>
    </source>
</evidence>
<dbReference type="AlphaFoldDB" id="A0AAE0QYJ4"/>
<keyword evidence="3" id="KW-1185">Reference proteome</keyword>
<name>A0AAE0QYJ4_9TELE</name>
<gene>
    <name evidence="2" type="ORF">QTP70_008942</name>
</gene>
<feature type="region of interest" description="Disordered" evidence="1">
    <location>
        <begin position="1"/>
        <end position="21"/>
    </location>
</feature>
<comment type="caution">
    <text evidence="2">The sequence shown here is derived from an EMBL/GenBank/DDBJ whole genome shotgun (WGS) entry which is preliminary data.</text>
</comment>
<protein>
    <submittedName>
        <fullName evidence="2">Uncharacterized protein</fullName>
    </submittedName>
</protein>
<organism evidence="2 3">
    <name type="scientific">Hemibagrus guttatus</name>
    <dbReference type="NCBI Taxonomy" id="175788"/>
    <lineage>
        <taxon>Eukaryota</taxon>
        <taxon>Metazoa</taxon>
        <taxon>Chordata</taxon>
        <taxon>Craniata</taxon>
        <taxon>Vertebrata</taxon>
        <taxon>Euteleostomi</taxon>
        <taxon>Actinopterygii</taxon>
        <taxon>Neopterygii</taxon>
        <taxon>Teleostei</taxon>
        <taxon>Ostariophysi</taxon>
        <taxon>Siluriformes</taxon>
        <taxon>Bagridae</taxon>
        <taxon>Hemibagrus</taxon>
    </lineage>
</organism>